<dbReference type="SUPFAM" id="SSF47413">
    <property type="entry name" value="lambda repressor-like DNA-binding domains"/>
    <property type="match status" value="1"/>
</dbReference>
<proteinExistence type="predicted"/>
<organism evidence="2 3">
    <name type="scientific">Streptomyces triculaminicus</name>
    <dbReference type="NCBI Taxonomy" id="2816232"/>
    <lineage>
        <taxon>Bacteria</taxon>
        <taxon>Bacillati</taxon>
        <taxon>Actinomycetota</taxon>
        <taxon>Actinomycetes</taxon>
        <taxon>Kitasatosporales</taxon>
        <taxon>Streptomycetaceae</taxon>
        <taxon>Streptomyces</taxon>
    </lineage>
</organism>
<dbReference type="Proteomes" id="UP000664781">
    <property type="component" value="Unassembled WGS sequence"/>
</dbReference>
<evidence type="ECO:0000313" key="3">
    <source>
        <dbReference type="Proteomes" id="UP000664781"/>
    </source>
</evidence>
<protein>
    <submittedName>
        <fullName evidence="2">Helix-turn-helix domain-containing protein</fullName>
    </submittedName>
</protein>
<dbReference type="InterPro" id="IPR001387">
    <property type="entry name" value="Cro/C1-type_HTH"/>
</dbReference>
<dbReference type="InterPro" id="IPR043917">
    <property type="entry name" value="DUF5753"/>
</dbReference>
<dbReference type="Pfam" id="PF13560">
    <property type="entry name" value="HTH_31"/>
    <property type="match status" value="1"/>
</dbReference>
<dbReference type="CDD" id="cd00093">
    <property type="entry name" value="HTH_XRE"/>
    <property type="match status" value="1"/>
</dbReference>
<dbReference type="Pfam" id="PF19054">
    <property type="entry name" value="DUF5753"/>
    <property type="match status" value="1"/>
</dbReference>
<dbReference type="GO" id="GO:0003677">
    <property type="term" value="F:DNA binding"/>
    <property type="evidence" value="ECO:0007669"/>
    <property type="project" value="InterPro"/>
</dbReference>
<dbReference type="AlphaFoldDB" id="A0A939JPL1"/>
<gene>
    <name evidence="2" type="ORF">J1792_02050</name>
</gene>
<dbReference type="Gene3D" id="1.10.260.40">
    <property type="entry name" value="lambda repressor-like DNA-binding domains"/>
    <property type="match status" value="1"/>
</dbReference>
<dbReference type="InterPro" id="IPR010982">
    <property type="entry name" value="Lambda_DNA-bd_dom_sf"/>
</dbReference>
<dbReference type="SMART" id="SM00530">
    <property type="entry name" value="HTH_XRE"/>
    <property type="match status" value="1"/>
</dbReference>
<keyword evidence="3" id="KW-1185">Reference proteome</keyword>
<dbReference type="EMBL" id="JAFMOF010000001">
    <property type="protein sequence ID" value="MBO0651629.1"/>
    <property type="molecule type" value="Genomic_DNA"/>
</dbReference>
<sequence>MPPRSTPTVRQQRLGAELRRMREAAGVSTHEAAALLGVDRTRIPNMESGRFGISADRVRTLAVNYGCADRDLTTALVNMAQERSTHWWESYRGKLPPSFLDIAELEHHATAMRVFVMVHMPGLLQTAEYARAVFEKSLVFLPAREVEIRATYRMRRQEVLTLREHPPRYLAIVHEAALRMQFGGRKVARDQLTHLLEMSERSGITILALPFAAGGFAGAGQPMLYANGTVAGLDTVQLDSFHGSVFVDAETQLRSYRRLLDTMEDACLSPTESRDLILSIRKEL</sequence>
<name>A0A939JPL1_9ACTN</name>
<dbReference type="RefSeq" id="WP_207246564.1">
    <property type="nucleotide sequence ID" value="NZ_JAFMOF010000001.1"/>
</dbReference>
<evidence type="ECO:0000259" key="1">
    <source>
        <dbReference type="PROSITE" id="PS50943"/>
    </source>
</evidence>
<comment type="caution">
    <text evidence="2">The sequence shown here is derived from an EMBL/GenBank/DDBJ whole genome shotgun (WGS) entry which is preliminary data.</text>
</comment>
<dbReference type="PROSITE" id="PS50943">
    <property type="entry name" value="HTH_CROC1"/>
    <property type="match status" value="1"/>
</dbReference>
<reference evidence="2" key="1">
    <citation type="submission" date="2021-03" db="EMBL/GenBank/DDBJ databases">
        <title>Streptomyces strains.</title>
        <authorList>
            <person name="Lund M.B."/>
            <person name="Toerring T."/>
        </authorList>
    </citation>
    <scope>NUCLEOTIDE SEQUENCE</scope>
    <source>
        <strain evidence="2">JCM 4242</strain>
    </source>
</reference>
<accession>A0A939JPL1</accession>
<feature type="domain" description="HTH cro/C1-type" evidence="1">
    <location>
        <begin position="18"/>
        <end position="72"/>
    </location>
</feature>
<evidence type="ECO:0000313" key="2">
    <source>
        <dbReference type="EMBL" id="MBO0651629.1"/>
    </source>
</evidence>